<evidence type="ECO:0000313" key="3">
    <source>
        <dbReference type="EMBL" id="CAB3810541.1"/>
    </source>
</evidence>
<dbReference type="AlphaFoldDB" id="A0A6J5H0W9"/>
<dbReference type="GO" id="GO:0005886">
    <property type="term" value="C:plasma membrane"/>
    <property type="evidence" value="ECO:0007669"/>
    <property type="project" value="UniProtKB-SubCell"/>
</dbReference>
<keyword evidence="2" id="KW-0472">Membrane</keyword>
<name>A0A6J5H0W9_9BURK</name>
<keyword evidence="2" id="KW-0564">Palmitate</keyword>
<keyword evidence="2" id="KW-0449">Lipoprotein</keyword>
<dbReference type="InterPro" id="IPR003423">
    <property type="entry name" value="OMP_efflux"/>
</dbReference>
<evidence type="ECO:0000256" key="2">
    <source>
        <dbReference type="RuleBase" id="RU362097"/>
    </source>
</evidence>
<protein>
    <submittedName>
        <fullName evidence="3">Antibiotic efflux pump outer membrane protein ArpC</fullName>
    </submittedName>
</protein>
<gene>
    <name evidence="3" type="primary">arpC</name>
    <name evidence="3" type="ORF">LMG27177_07277</name>
</gene>
<organism evidence="3 4">
    <name type="scientific">Paraburkholderia fynbosensis</name>
    <dbReference type="NCBI Taxonomy" id="1200993"/>
    <lineage>
        <taxon>Bacteria</taxon>
        <taxon>Pseudomonadati</taxon>
        <taxon>Pseudomonadota</taxon>
        <taxon>Betaproteobacteria</taxon>
        <taxon>Burkholderiales</taxon>
        <taxon>Burkholderiaceae</taxon>
        <taxon>Paraburkholderia</taxon>
    </lineage>
</organism>
<evidence type="ECO:0000256" key="1">
    <source>
        <dbReference type="ARBA" id="ARBA00007613"/>
    </source>
</evidence>
<evidence type="ECO:0000313" key="4">
    <source>
        <dbReference type="Proteomes" id="UP000494252"/>
    </source>
</evidence>
<proteinExistence type="inferred from homology"/>
<dbReference type="Pfam" id="PF02321">
    <property type="entry name" value="OEP"/>
    <property type="match status" value="2"/>
</dbReference>
<dbReference type="NCBIfam" id="TIGR01845">
    <property type="entry name" value="outer_NodT"/>
    <property type="match status" value="1"/>
</dbReference>
<dbReference type="RefSeq" id="WP_217468699.1">
    <property type="nucleotide sequence ID" value="NZ_CADIKI010000037.1"/>
</dbReference>
<keyword evidence="4" id="KW-1185">Reference proteome</keyword>
<comment type="similarity">
    <text evidence="1 2">Belongs to the outer membrane factor (OMF) (TC 1.B.17) family.</text>
</comment>
<keyword evidence="2" id="KW-0812">Transmembrane</keyword>
<dbReference type="Gene3D" id="2.20.200.10">
    <property type="entry name" value="Outer membrane efflux proteins (OEP)"/>
    <property type="match status" value="1"/>
</dbReference>
<keyword evidence="2" id="KW-1134">Transmembrane beta strand</keyword>
<dbReference type="PANTHER" id="PTHR30203">
    <property type="entry name" value="OUTER MEMBRANE CATION EFFLUX PROTEIN"/>
    <property type="match status" value="1"/>
</dbReference>
<dbReference type="SUPFAM" id="SSF56954">
    <property type="entry name" value="Outer membrane efflux proteins (OEP)"/>
    <property type="match status" value="1"/>
</dbReference>
<dbReference type="EMBL" id="CADIKI010000037">
    <property type="protein sequence ID" value="CAB3810541.1"/>
    <property type="molecule type" value="Genomic_DNA"/>
</dbReference>
<accession>A0A6J5H0W9</accession>
<dbReference type="Proteomes" id="UP000494252">
    <property type="component" value="Unassembled WGS sequence"/>
</dbReference>
<reference evidence="3 4" key="1">
    <citation type="submission" date="2020-04" db="EMBL/GenBank/DDBJ databases">
        <authorList>
            <person name="De Canck E."/>
        </authorList>
    </citation>
    <scope>NUCLEOTIDE SEQUENCE [LARGE SCALE GENOMIC DNA]</scope>
    <source>
        <strain evidence="3 4">LMG 27177</strain>
    </source>
</reference>
<dbReference type="GO" id="GO:0015562">
    <property type="term" value="F:efflux transmembrane transporter activity"/>
    <property type="evidence" value="ECO:0007669"/>
    <property type="project" value="InterPro"/>
</dbReference>
<dbReference type="PANTHER" id="PTHR30203:SF33">
    <property type="entry name" value="BLR4455 PROTEIN"/>
    <property type="match status" value="1"/>
</dbReference>
<comment type="subcellular location">
    <subcellularLocation>
        <location evidence="2">Cell membrane</location>
        <topology evidence="2">Lipid-anchor</topology>
    </subcellularLocation>
</comment>
<dbReference type="Gene3D" id="1.20.1600.10">
    <property type="entry name" value="Outer membrane efflux proteins (OEP)"/>
    <property type="match status" value="1"/>
</dbReference>
<sequence>MRTPKTTKKIHPKYNCRAPTAQGRAAPLASLSLVVVLAFETMLAGCTVGPNYAAPSAPNVSRFTEKPVPSRTVSTDTTAGNTQTLVEGRDIQGDWWALFHSPQINALVERALKANPTLAAAQATLREARENTRAEQGSFFPQISASTSAERERTMLVSPVPQTYSLISGSLSVSYTLDAFGGIRRQVEQLNAQAEYERYELEATELTLIANVVNAAINEASLQAQIDTTHEIIRAYTAALDVTRRRFDAGGVSQVDVLQQQSLLDAQIATLPGLQKQLEQQRNQLAVYLGGLPTDYTGSTLDLAGLVLPEELPVSLPSSLVAQRPDIQAYGALLHSATANVGIAVANMLPQISLTGSYGREGSNYSNLFNPAGIVWSLAASLTQPVFEGGKLKAEKRAADAAVDVAAAQYSSTVNSAFQDVANALVAIHRDAETLAANLETQKTAAASLRVAQAQYRAGGGTYLNVLSAEQSDQSARLNLISSQATRYTDTVALFQALGGGWWHRSDVDPKVAQCCGAF</sequence>
<dbReference type="InterPro" id="IPR010131">
    <property type="entry name" value="MdtP/NodT-like"/>
</dbReference>